<dbReference type="AlphaFoldDB" id="A0AAV3UKS5"/>
<proteinExistence type="inferred from homology"/>
<comment type="catalytic activity">
    <reaction evidence="4">
        <text>a D-aminoacyl-tRNA + H2O = a tRNA + a D-alpha-amino acid + H(+)</text>
        <dbReference type="Rhea" id="RHEA:13953"/>
        <dbReference type="Rhea" id="RHEA-COMP:10123"/>
        <dbReference type="Rhea" id="RHEA-COMP:10124"/>
        <dbReference type="ChEBI" id="CHEBI:15377"/>
        <dbReference type="ChEBI" id="CHEBI:15378"/>
        <dbReference type="ChEBI" id="CHEBI:59871"/>
        <dbReference type="ChEBI" id="CHEBI:78442"/>
        <dbReference type="ChEBI" id="CHEBI:79333"/>
        <dbReference type="EC" id="3.1.1.96"/>
    </reaction>
</comment>
<dbReference type="GO" id="GO:0008270">
    <property type="term" value="F:zinc ion binding"/>
    <property type="evidence" value="ECO:0007669"/>
    <property type="project" value="UniProtKB-UniRule"/>
</dbReference>
<dbReference type="GO" id="GO:0051499">
    <property type="term" value="F:D-aminoacyl-tRNA deacylase activity"/>
    <property type="evidence" value="ECO:0007669"/>
    <property type="project" value="UniProtKB-UniRule"/>
</dbReference>
<dbReference type="InterPro" id="IPR007508">
    <property type="entry name" value="DtdA"/>
</dbReference>
<comment type="similarity">
    <text evidence="4">Belongs to the DtdA deacylase family.</text>
</comment>
<dbReference type="Pfam" id="PF04414">
    <property type="entry name" value="tRNA_deacylase"/>
    <property type="match status" value="1"/>
</dbReference>
<dbReference type="RefSeq" id="WP_227774367.1">
    <property type="nucleotide sequence ID" value="NZ_BAABKX010000015.1"/>
</dbReference>
<comment type="caution">
    <text evidence="5">The sequence shown here is derived from an EMBL/GenBank/DDBJ whole genome shotgun (WGS) entry which is preliminary data.</text>
</comment>
<comment type="cofactor">
    <cofactor evidence="4">
        <name>Zn(2+)</name>
        <dbReference type="ChEBI" id="CHEBI:29105"/>
    </cofactor>
    <text evidence="4">Binds 2 Zn(2+) ions per subunit.</text>
</comment>
<evidence type="ECO:0000256" key="3">
    <source>
        <dbReference type="ARBA" id="ARBA00022833"/>
    </source>
</evidence>
<evidence type="ECO:0000313" key="6">
    <source>
        <dbReference type="Proteomes" id="UP001501729"/>
    </source>
</evidence>
<comment type="subunit">
    <text evidence="4">Monomer.</text>
</comment>
<dbReference type="PANTHER" id="PTHR34667">
    <property type="entry name" value="D-AMINOACYL-TRNA DEACYLASE"/>
    <property type="match status" value="1"/>
</dbReference>
<dbReference type="NCBIfam" id="NF011435">
    <property type="entry name" value="PRK14866.1-1"/>
    <property type="match status" value="1"/>
</dbReference>
<evidence type="ECO:0000256" key="4">
    <source>
        <dbReference type="HAMAP-Rule" id="MF_00562"/>
    </source>
</evidence>
<keyword evidence="3 4" id="KW-0862">Zinc</keyword>
<keyword evidence="2 4" id="KW-0378">Hydrolase</keyword>
<comment type="function">
    <text evidence="4">D-aminoacyl-tRNA deacylase with broad substrate specificity. By recycling D-aminoacyl-tRNA to D-amino acids and free tRNA molecules, this enzyme counteracts the toxicity associated with the formation of D-aminoacyl-tRNA entities in vivo.</text>
</comment>
<reference evidence="5 6" key="1">
    <citation type="journal article" date="2019" name="Int. J. Syst. Evol. Microbiol.">
        <title>The Global Catalogue of Microorganisms (GCM) 10K type strain sequencing project: providing services to taxonomists for standard genome sequencing and annotation.</title>
        <authorList>
            <consortium name="The Broad Institute Genomics Platform"/>
            <consortium name="The Broad Institute Genome Sequencing Center for Infectious Disease"/>
            <person name="Wu L."/>
            <person name="Ma J."/>
        </authorList>
    </citation>
    <scope>NUCLEOTIDE SEQUENCE [LARGE SCALE GENOMIC DNA]</scope>
    <source>
        <strain evidence="5 6">JCM 17504</strain>
    </source>
</reference>
<gene>
    <name evidence="4" type="primary">dtdA</name>
    <name evidence="5" type="ORF">GCM10025751_35520</name>
</gene>
<accession>A0AAV3UKS5</accession>
<protein>
    <recommendedName>
        <fullName evidence="4">D-aminoacyl-tRNA deacylase</fullName>
        <ecNumber evidence="4">3.1.1.96</ecNumber>
    </recommendedName>
</protein>
<dbReference type="Proteomes" id="UP001501729">
    <property type="component" value="Unassembled WGS sequence"/>
</dbReference>
<name>A0AAV3UKS5_9EURY</name>
<keyword evidence="6" id="KW-1185">Reference proteome</keyword>
<dbReference type="SUPFAM" id="SSF142535">
    <property type="entry name" value="AF0625-like"/>
    <property type="match status" value="1"/>
</dbReference>
<dbReference type="EMBL" id="BAABKX010000015">
    <property type="protein sequence ID" value="GAA5055640.1"/>
    <property type="molecule type" value="Genomic_DNA"/>
</dbReference>
<evidence type="ECO:0000256" key="2">
    <source>
        <dbReference type="ARBA" id="ARBA00022801"/>
    </source>
</evidence>
<evidence type="ECO:0000313" key="5">
    <source>
        <dbReference type="EMBL" id="GAA5055640.1"/>
    </source>
</evidence>
<dbReference type="GeneID" id="68614584"/>
<dbReference type="Gene3D" id="3.40.630.50">
    <property type="entry name" value="AF0625-like"/>
    <property type="match status" value="1"/>
</dbReference>
<dbReference type="InterPro" id="IPR018033">
    <property type="entry name" value="Deacylase_DtdA_archaea"/>
</dbReference>
<dbReference type="PANTHER" id="PTHR34667:SF1">
    <property type="entry name" value="D-AMINOACYL-TRNA DEACYLASE"/>
    <property type="match status" value="1"/>
</dbReference>
<dbReference type="HAMAP" id="MF_00562">
    <property type="entry name" value="Deacylase_DtdA"/>
    <property type="match status" value="1"/>
</dbReference>
<dbReference type="Gene3D" id="3.40.50.10700">
    <property type="entry name" value="AF0625-like"/>
    <property type="match status" value="1"/>
</dbReference>
<comment type="catalytic activity">
    <reaction evidence="4">
        <text>glycyl-tRNA(Ala) + H2O = tRNA(Ala) + glycine + H(+)</text>
        <dbReference type="Rhea" id="RHEA:53744"/>
        <dbReference type="Rhea" id="RHEA-COMP:9657"/>
        <dbReference type="Rhea" id="RHEA-COMP:13640"/>
        <dbReference type="ChEBI" id="CHEBI:15377"/>
        <dbReference type="ChEBI" id="CHEBI:15378"/>
        <dbReference type="ChEBI" id="CHEBI:57305"/>
        <dbReference type="ChEBI" id="CHEBI:78442"/>
        <dbReference type="ChEBI" id="CHEBI:78522"/>
        <dbReference type="EC" id="3.1.1.96"/>
    </reaction>
</comment>
<evidence type="ECO:0000256" key="1">
    <source>
        <dbReference type="ARBA" id="ARBA00022723"/>
    </source>
</evidence>
<dbReference type="GO" id="GO:0019478">
    <property type="term" value="P:D-amino acid catabolic process"/>
    <property type="evidence" value="ECO:0007669"/>
    <property type="project" value="UniProtKB-UniRule"/>
</dbReference>
<dbReference type="EC" id="3.1.1.96" evidence="4"/>
<organism evidence="5 6">
    <name type="scientific">Haladaptatus pallidirubidus</name>
    <dbReference type="NCBI Taxonomy" id="1008152"/>
    <lineage>
        <taxon>Archaea</taxon>
        <taxon>Methanobacteriati</taxon>
        <taxon>Methanobacteriota</taxon>
        <taxon>Stenosarchaea group</taxon>
        <taxon>Halobacteria</taxon>
        <taxon>Halobacteriales</taxon>
        <taxon>Haladaptataceae</taxon>
        <taxon>Haladaptatus</taxon>
    </lineage>
</organism>
<keyword evidence="1 4" id="KW-0479">Metal-binding</keyword>
<sequence>MIAVVVSRADYASEHIGEYLRSEAEWTEKEDNSRPDADGGGKYYRREGFELREFESLHLDIENVAEAFSNPEMLVFASRHSGDTGPLLTAHFTGNFGPAEYGGADGKLAETCPNAQAELLSAFDEHAPDAYEVGMECTHHGPSEVGVPSMFAELGSGDEQWGDSDAARAVARAILDLRGVEPTRERQLVGFGGGHYAPRFERIVRETDWAVGHIASDWNLEELGSPEEPGARETIRRAFERSGAEHAVCEGDYPELASVVADLGYRIVSETWVREVSGVPLSLATELETELSSVESGLRFGTAAGDAREFEIVPLPGNLLDSATGIDREETRKAVSEHTVAFETEQGGTRVAGRCAVRGAEDYDAIIGALAALLDRKYDEVERKPDEVVAREIAFDPEKARKLGVSEGPEFGKLSAGTAVTVAGETIPPEAVRTERTHRFSV</sequence>